<name>A0A2A2X3C1_9LACO</name>
<proteinExistence type="predicted"/>
<protein>
    <submittedName>
        <fullName evidence="1">Uncharacterized protein</fullName>
    </submittedName>
</protein>
<evidence type="ECO:0000313" key="4">
    <source>
        <dbReference type="Proteomes" id="UP000244552"/>
    </source>
</evidence>
<accession>A0A2A2X3C1</accession>
<dbReference type="EMBL" id="QAGV01000007">
    <property type="protein sequence ID" value="PTR95332.1"/>
    <property type="molecule type" value="Genomic_DNA"/>
</dbReference>
<sequence>MLNSNLTNVVVVKFLKTARGKKHRGKLYLYSKPYYFKISPKLVTDLMINQVVLVKDISGKEVYAVVQEMLSLPPKQMRIHKPVLKVITLSFDFENATLKKIKKNNHKNKMED</sequence>
<evidence type="ECO:0000313" key="1">
    <source>
        <dbReference type="EMBL" id="PAY44743.1"/>
    </source>
</evidence>
<dbReference type="Proteomes" id="UP000244552">
    <property type="component" value="Unassembled WGS sequence"/>
</dbReference>
<gene>
    <name evidence="1" type="ORF">A8C52_10570</name>
    <name evidence="2" type="ORF">DBP89_06855</name>
</gene>
<dbReference type="EMBL" id="LXZO01000122">
    <property type="protein sequence ID" value="PAY44743.1"/>
    <property type="molecule type" value="Genomic_DNA"/>
</dbReference>
<evidence type="ECO:0000313" key="3">
    <source>
        <dbReference type="Proteomes" id="UP000218139"/>
    </source>
</evidence>
<dbReference type="RefSeq" id="WP_003698971.1">
    <property type="nucleotide sequence ID" value="NZ_CBCRTQ010000006.1"/>
</dbReference>
<dbReference type="AlphaFoldDB" id="A0A2A2X3C1"/>
<reference evidence="2 4" key="2">
    <citation type="journal article" date="2018" name="Genome Announc.">
        <title>Fifty-Six Draft Genome Sequences of 10 Lactobacillus Species from 22 Commercial Dietary Supplements.</title>
        <authorList>
            <person name="Gangiredla J."/>
            <person name="Barnaba T.J."/>
            <person name="Mammel M.K."/>
            <person name="Lacher D.W."/>
            <person name="Elkins C.A."/>
            <person name="Lampel K.A."/>
            <person name="Whitehouse C.A."/>
            <person name="Tartera C."/>
        </authorList>
    </citation>
    <scope>NUCLEOTIDE SEQUENCE [LARGE SCALE GENOMIC DNA]</scope>
    <source>
        <strain evidence="2 4">DS11_12</strain>
    </source>
</reference>
<reference evidence="1 3" key="1">
    <citation type="submission" date="2016-05" db="EMBL/GenBank/DDBJ databases">
        <authorList>
            <person name="Lee J.-Y."/>
            <person name="Kim E.B."/>
            <person name="Choi Y.-J."/>
        </authorList>
    </citation>
    <scope>NUCLEOTIDE SEQUENCE [LARGE SCALE GENOMIC DNA]</scope>
    <source>
        <strain evidence="1 3">KLA006</strain>
    </source>
</reference>
<dbReference type="Proteomes" id="UP000218139">
    <property type="component" value="Unassembled WGS sequence"/>
</dbReference>
<comment type="caution">
    <text evidence="1">The sequence shown here is derived from an EMBL/GenBank/DDBJ whole genome shotgun (WGS) entry which is preliminary data.</text>
</comment>
<evidence type="ECO:0000313" key="2">
    <source>
        <dbReference type="EMBL" id="PTR95332.1"/>
    </source>
</evidence>
<organism evidence="1 3">
    <name type="scientific">Ligilactobacillus salivarius</name>
    <dbReference type="NCBI Taxonomy" id="1624"/>
    <lineage>
        <taxon>Bacteria</taxon>
        <taxon>Bacillati</taxon>
        <taxon>Bacillota</taxon>
        <taxon>Bacilli</taxon>
        <taxon>Lactobacillales</taxon>
        <taxon>Lactobacillaceae</taxon>
        <taxon>Ligilactobacillus</taxon>
    </lineage>
</organism>